<feature type="transmembrane region" description="Helical" evidence="7">
    <location>
        <begin position="156"/>
        <end position="177"/>
    </location>
</feature>
<evidence type="ECO:0000256" key="7">
    <source>
        <dbReference type="SAM" id="Phobius"/>
    </source>
</evidence>
<feature type="transmembrane region" description="Helical" evidence="7">
    <location>
        <begin position="214"/>
        <end position="231"/>
    </location>
</feature>
<keyword evidence="4 7" id="KW-1133">Transmembrane helix</keyword>
<dbReference type="Proteomes" id="UP000198407">
    <property type="component" value="Unassembled WGS sequence"/>
</dbReference>
<organism evidence="8 9">
    <name type="scientific">Pseudomonas japonica</name>
    <dbReference type="NCBI Taxonomy" id="256466"/>
    <lineage>
        <taxon>Bacteria</taxon>
        <taxon>Pseudomonadati</taxon>
        <taxon>Pseudomonadota</taxon>
        <taxon>Gammaproteobacteria</taxon>
        <taxon>Pseudomonadales</taxon>
        <taxon>Pseudomonadaceae</taxon>
        <taxon>Pseudomonas</taxon>
    </lineage>
</organism>
<protein>
    <submittedName>
        <fullName evidence="8">Membrane protein TerC, possibly involved in tellurium resistance</fullName>
    </submittedName>
</protein>
<evidence type="ECO:0000256" key="3">
    <source>
        <dbReference type="ARBA" id="ARBA00022692"/>
    </source>
</evidence>
<evidence type="ECO:0000256" key="2">
    <source>
        <dbReference type="ARBA" id="ARBA00007511"/>
    </source>
</evidence>
<dbReference type="GO" id="GO:0016020">
    <property type="term" value="C:membrane"/>
    <property type="evidence" value="ECO:0007669"/>
    <property type="project" value="UniProtKB-SubCell"/>
</dbReference>
<accession>A0A239J4A1</accession>
<evidence type="ECO:0000313" key="8">
    <source>
        <dbReference type="EMBL" id="SNT00856.1"/>
    </source>
</evidence>
<dbReference type="EMBL" id="FZOL01000021">
    <property type="protein sequence ID" value="SNT00856.1"/>
    <property type="molecule type" value="Genomic_DNA"/>
</dbReference>
<comment type="similarity">
    <text evidence="2">Belongs to the TerC family.</text>
</comment>
<gene>
    <name evidence="8" type="ORF">SAMN05444352_12115</name>
</gene>
<dbReference type="InterPro" id="IPR005496">
    <property type="entry name" value="Integral_membrane_TerC"/>
</dbReference>
<feature type="transmembrane region" description="Helical" evidence="7">
    <location>
        <begin position="189"/>
        <end position="208"/>
    </location>
</feature>
<feature type="transmembrane region" description="Helical" evidence="7">
    <location>
        <begin position="12"/>
        <end position="36"/>
    </location>
</feature>
<evidence type="ECO:0000256" key="5">
    <source>
        <dbReference type="ARBA" id="ARBA00023136"/>
    </source>
</evidence>
<evidence type="ECO:0000313" key="9">
    <source>
        <dbReference type="Proteomes" id="UP000198407"/>
    </source>
</evidence>
<dbReference type="Pfam" id="PF03741">
    <property type="entry name" value="TerC"/>
    <property type="match status" value="1"/>
</dbReference>
<dbReference type="PANTHER" id="PTHR30238">
    <property type="entry name" value="MEMBRANE BOUND PREDICTED REDOX MODULATOR"/>
    <property type="match status" value="1"/>
</dbReference>
<dbReference type="STRING" id="1215104.GCA_000730585_01528"/>
<feature type="transmembrane region" description="Helical" evidence="7">
    <location>
        <begin position="48"/>
        <end position="69"/>
    </location>
</feature>
<keyword evidence="3 7" id="KW-0812">Transmembrane</keyword>
<dbReference type="PANTHER" id="PTHR30238:SF4">
    <property type="entry name" value="SLL1022 PROTEIN"/>
    <property type="match status" value="1"/>
</dbReference>
<dbReference type="OrthoDB" id="9805314at2"/>
<feature type="region of interest" description="Disordered" evidence="6">
    <location>
        <begin position="239"/>
        <end position="258"/>
    </location>
</feature>
<proteinExistence type="inferred from homology"/>
<name>A0A239J4A1_9PSED</name>
<dbReference type="AlphaFoldDB" id="A0A239J4A1"/>
<evidence type="ECO:0000256" key="6">
    <source>
        <dbReference type="SAM" id="MobiDB-lite"/>
    </source>
</evidence>
<comment type="subcellular location">
    <subcellularLocation>
        <location evidence="1">Membrane</location>
        <topology evidence="1">Multi-pass membrane protein</topology>
    </subcellularLocation>
</comment>
<keyword evidence="9" id="KW-1185">Reference proteome</keyword>
<sequence length="258" mass="28731">MEWLTSPEIWVAFFTLTALEIVLGIDNIIMISILVSRMPKHMQQRTRIFGLALAMVTRIMLLLSITWVMRLTDDLFHVFGQGISGRDLILFFGGLFLLWKSSQEIYHGLEGEDESNEEPSAGKGGKFFYTIIQIAIIDIVFSLDSVITAVGMVSHVPVMVAAIIVAVLVMMLCAKAISDFIEKHPSLKMLALSFLIVVGTVLIAEAFEVHVPKGYVYFAMAFSLAVEAINIRMRTAAAKKRDQQPSEPVKLRKDIPGQ</sequence>
<reference evidence="9" key="1">
    <citation type="submission" date="2017-06" db="EMBL/GenBank/DDBJ databases">
        <authorList>
            <person name="Varghese N."/>
            <person name="Submissions S."/>
        </authorList>
    </citation>
    <scope>NUCLEOTIDE SEQUENCE [LARGE SCALE GENOMIC DNA]</scope>
    <source>
        <strain evidence="9">DSM 22348</strain>
    </source>
</reference>
<dbReference type="RefSeq" id="WP_042127688.1">
    <property type="nucleotide sequence ID" value="NZ_FZOL01000021.1"/>
</dbReference>
<evidence type="ECO:0000256" key="1">
    <source>
        <dbReference type="ARBA" id="ARBA00004141"/>
    </source>
</evidence>
<keyword evidence="5 7" id="KW-0472">Membrane</keyword>
<evidence type="ECO:0000256" key="4">
    <source>
        <dbReference type="ARBA" id="ARBA00022989"/>
    </source>
</evidence>